<evidence type="ECO:0000313" key="3">
    <source>
        <dbReference type="Proteomes" id="UP000007842"/>
    </source>
</evidence>
<reference evidence="3" key="1">
    <citation type="submission" date="2011-12" db="EMBL/GenBank/DDBJ databases">
        <title>Complete genome sequence of Streptomyces cattleya strain DSM 46488.</title>
        <authorList>
            <person name="Ou H.-Y."/>
            <person name="Li P."/>
            <person name="Zhao C."/>
            <person name="O'Hagan D."/>
            <person name="Deng Z."/>
        </authorList>
    </citation>
    <scope>NUCLEOTIDE SEQUENCE [LARGE SCALE GENOMIC DNA]</scope>
    <source>
        <strain evidence="3">ATCC 35852 / DSM 46488 / JCM 4925 / NBRC 14057 / NRRL 8057</strain>
    </source>
</reference>
<gene>
    <name evidence="2" type="ordered locus">SCATT_29130</name>
</gene>
<evidence type="ECO:0000256" key="1">
    <source>
        <dbReference type="SAM" id="MobiDB-lite"/>
    </source>
</evidence>
<dbReference type="AlphaFoldDB" id="G8WQS0"/>
<dbReference type="Proteomes" id="UP000007842">
    <property type="component" value="Chromosome"/>
</dbReference>
<evidence type="ECO:0000313" key="2">
    <source>
        <dbReference type="EMBL" id="AEW95284.1"/>
    </source>
</evidence>
<dbReference type="EMBL" id="CP003219">
    <property type="protein sequence ID" value="AEW95284.1"/>
    <property type="molecule type" value="Genomic_DNA"/>
</dbReference>
<sequence>MRLAKSMKFVIDGASTINNRPWLLPSSKPHPVSRTNGVSQWTVGRSAAK</sequence>
<feature type="compositionally biased region" description="Polar residues" evidence="1">
    <location>
        <begin position="33"/>
        <end position="43"/>
    </location>
</feature>
<protein>
    <submittedName>
        <fullName evidence="2">Uncharacterized protein</fullName>
    </submittedName>
</protein>
<keyword evidence="3" id="KW-1185">Reference proteome</keyword>
<dbReference type="KEGG" id="scy:SCATT_29130"/>
<accession>G8WQS0</accession>
<proteinExistence type="predicted"/>
<name>G8WQS0_STREN</name>
<feature type="region of interest" description="Disordered" evidence="1">
    <location>
        <begin position="25"/>
        <end position="49"/>
    </location>
</feature>
<dbReference type="HOGENOM" id="CLU_3141059_0_0_11"/>
<organism evidence="2 3">
    <name type="scientific">Streptantibioticus cattleyicolor (strain ATCC 35852 / DSM 46488 / JCM 4925 / NBRC 14057 / NRRL 8057)</name>
    <name type="common">Streptomyces cattleya</name>
    <dbReference type="NCBI Taxonomy" id="1003195"/>
    <lineage>
        <taxon>Bacteria</taxon>
        <taxon>Bacillati</taxon>
        <taxon>Actinomycetota</taxon>
        <taxon>Actinomycetes</taxon>
        <taxon>Kitasatosporales</taxon>
        <taxon>Streptomycetaceae</taxon>
        <taxon>Streptantibioticus</taxon>
    </lineage>
</organism>